<dbReference type="InterPro" id="IPR022641">
    <property type="entry name" value="CheR_N"/>
</dbReference>
<gene>
    <name evidence="13" type="ORF">CLV42_115119</name>
</gene>
<keyword evidence="8" id="KW-0175">Coiled coil</keyword>
<protein>
    <submittedName>
        <fullName evidence="13">Two-component system CheB/CheR fusion protein</fullName>
    </submittedName>
</protein>
<dbReference type="Pfam" id="PF01739">
    <property type="entry name" value="CheR"/>
    <property type="match status" value="1"/>
</dbReference>
<dbReference type="InterPro" id="IPR035965">
    <property type="entry name" value="PAS-like_dom_sf"/>
</dbReference>
<dbReference type="GO" id="GO:0032259">
    <property type="term" value="P:methylation"/>
    <property type="evidence" value="ECO:0007669"/>
    <property type="project" value="UniProtKB-KW"/>
</dbReference>
<feature type="domain" description="Histidine kinase" evidence="9">
    <location>
        <begin position="1074"/>
        <end position="1302"/>
    </location>
</feature>
<dbReference type="InterPro" id="IPR003594">
    <property type="entry name" value="HATPase_dom"/>
</dbReference>
<dbReference type="SUPFAM" id="SSF53335">
    <property type="entry name" value="S-adenosyl-L-methionine-dependent methyltransferases"/>
    <property type="match status" value="1"/>
</dbReference>
<evidence type="ECO:0000256" key="3">
    <source>
        <dbReference type="ARBA" id="ARBA00022553"/>
    </source>
</evidence>
<evidence type="ECO:0000256" key="8">
    <source>
        <dbReference type="SAM" id="Coils"/>
    </source>
</evidence>
<dbReference type="SUPFAM" id="SSF47384">
    <property type="entry name" value="Homodimeric domain of signal transducing histidine kinase"/>
    <property type="match status" value="1"/>
</dbReference>
<evidence type="ECO:0000256" key="2">
    <source>
        <dbReference type="ARBA" id="ARBA00001541"/>
    </source>
</evidence>
<dbReference type="GO" id="GO:0008983">
    <property type="term" value="F:protein-glutamate O-methyltransferase activity"/>
    <property type="evidence" value="ECO:0007669"/>
    <property type="project" value="UniProtKB-EC"/>
</dbReference>
<dbReference type="InterPro" id="IPR022642">
    <property type="entry name" value="CheR_C"/>
</dbReference>
<dbReference type="Gene3D" id="3.40.50.150">
    <property type="entry name" value="Vaccinia Virus protein VP39"/>
    <property type="match status" value="1"/>
</dbReference>
<dbReference type="InterPro" id="IPR036890">
    <property type="entry name" value="HATPase_C_sf"/>
</dbReference>
<sequence>MSDIYTEGEVNKRRPGPVSNAALKSILAVLSEFSGVDFLQYKLSTITRRLQRRMSLVNIQEFEEYLTFIKDNESEQNIVYADLLIHVSSFFRDGGSFEYLQRFILPQVVNQAHEKKEQVRIWVAGCATGEEAYSIAICLYEIMGDRHFSNKVKIFATDLSEAVIATARKAIYTKAQVAGVSATRLTQFFAEGEQGYQISATIRDACVFACHNMLTDPPFAKLHLISCRNVLIYMQPVLQKKMLSIFNYALTDHGFLWLGKSETNRSPDLFEMPSKKTKIYLKKNVDKWTLKNAFPTNKKIKHMTPSFDQERDDNIDAQKAADSIILSMYAPSAVLLNEKFDIIEFRGVTMQFFEHGPGRASLNIFKLAHKDLVHSLRSALNHAQSVRRNVRKDGLTITTGNATLHVSFEVVPISNLHGSYYLVIFNQQPQHELTGGELSVKKAEVPETTDEKNLRIQQLEKEVQRYKEELRAVAEAYEATNEELQSANEELKSLNEELEVSQEELQVINDELSTRNNDLLERNNQLNNARLYAESIVNTVHESLLILDTNIRVVSANASFYRSFKMERKETEGKLLYEMGSKQWNTSDLRALMENLLTSRTPFASYELTYKTSSNGPRTIMMNGQLITSQDLKEELILIAIEDVTEVREARERIARKQEIVRTNEERLRLALEGTKTGTWDFNPLSRELFLSDRSRELFGITSSSPMEFDNFIKAIHPADASGVQGRIAAALAGRENGAINVDFRINLADDKVNWISCKAQVYFDENGTAIRVLGVVTDTTENKQFEKHLQEANNRLNFAMQTGRLGSWELELSTGVMYCNEQFRTNFGLSSQAQVTYEKLLSLVLPEDVQRVADALQQALENHVLYAEEYRIKWPDSSIHWIAATGQGIYDDEGIAKRVIGVALDITERKQAQLHLQQSEAYFRMIADTAPAMIWIAEKDGSFSFFNKGWQKYTGRTLEQNKNNGWYDIMHPEDIDKWKINFSRSSRDRKNFYAEFRLKRHDGTYHWLACSGIPRINSQDEFIGFIGACTDIDDQKMVEDALERKVRERTIALEDANANLSKRNHELEQFVFITSHDLQEPLRKIRLFADMLESVKPGSSKIDTALYLRKVKQSAIRMSDLIRDLIAYSRLELGENAFLPVDLNQIVTNVIEDFELLIKDKNAKIDVDELPVIDAVPLQMNQLFYNLIGNALKFSGTNGDARITITANKISDTEMKELPSLTVGPTYYRIIVADNGIGFNQAYADKLFVIFQRLNQKEKFEGTGIGLALCRKIMDIHNGDIQAFGVEQQGAAFHIIIPETQQ</sequence>
<evidence type="ECO:0000256" key="6">
    <source>
        <dbReference type="ARBA" id="ARBA00022691"/>
    </source>
</evidence>
<dbReference type="CDD" id="cd00082">
    <property type="entry name" value="HisKA"/>
    <property type="match status" value="1"/>
</dbReference>
<dbReference type="GO" id="GO:0000155">
    <property type="term" value="F:phosphorelay sensor kinase activity"/>
    <property type="evidence" value="ECO:0007669"/>
    <property type="project" value="InterPro"/>
</dbReference>
<dbReference type="Gene3D" id="2.10.70.100">
    <property type="match status" value="1"/>
</dbReference>
<dbReference type="SUPFAM" id="SSF55874">
    <property type="entry name" value="ATPase domain of HSP90 chaperone/DNA topoisomerase II/histidine kinase"/>
    <property type="match status" value="1"/>
</dbReference>
<dbReference type="SUPFAM" id="SSF55785">
    <property type="entry name" value="PYP-like sensor domain (PAS domain)"/>
    <property type="match status" value="4"/>
</dbReference>
<dbReference type="InterPro" id="IPR000700">
    <property type="entry name" value="PAS-assoc_C"/>
</dbReference>
<dbReference type="Gene3D" id="1.10.287.130">
    <property type="match status" value="1"/>
</dbReference>
<dbReference type="InterPro" id="IPR003661">
    <property type="entry name" value="HisK_dim/P_dom"/>
</dbReference>
<dbReference type="PROSITE" id="PS50123">
    <property type="entry name" value="CHER"/>
    <property type="match status" value="1"/>
</dbReference>
<dbReference type="PROSITE" id="PS50112">
    <property type="entry name" value="PAS"/>
    <property type="match status" value="3"/>
</dbReference>
<dbReference type="InterPro" id="IPR000780">
    <property type="entry name" value="CheR_MeTrfase"/>
</dbReference>
<dbReference type="FunFam" id="3.30.450.20:FF:000099">
    <property type="entry name" value="Sensory box sensor histidine kinase"/>
    <property type="match status" value="1"/>
</dbReference>
<evidence type="ECO:0000256" key="1">
    <source>
        <dbReference type="ARBA" id="ARBA00000085"/>
    </source>
</evidence>
<keyword evidence="6" id="KW-0949">S-adenosyl-L-methionine</keyword>
<dbReference type="InterPro" id="IPR001610">
    <property type="entry name" value="PAC"/>
</dbReference>
<evidence type="ECO:0000259" key="12">
    <source>
        <dbReference type="PROSITE" id="PS50123"/>
    </source>
</evidence>
<dbReference type="PROSITE" id="PS50109">
    <property type="entry name" value="HIS_KIN"/>
    <property type="match status" value="1"/>
</dbReference>
<dbReference type="Pfam" id="PF03705">
    <property type="entry name" value="CheR_N"/>
    <property type="match status" value="1"/>
</dbReference>
<keyword evidence="4" id="KW-0489">Methyltransferase</keyword>
<evidence type="ECO:0000256" key="7">
    <source>
        <dbReference type="ARBA" id="ARBA00022777"/>
    </source>
</evidence>
<dbReference type="InterPro" id="IPR052162">
    <property type="entry name" value="Sensor_kinase/Photoreceptor"/>
</dbReference>
<dbReference type="InterPro" id="IPR005467">
    <property type="entry name" value="His_kinase_dom"/>
</dbReference>
<dbReference type="InterPro" id="IPR036804">
    <property type="entry name" value="CheR_N_sf"/>
</dbReference>
<dbReference type="Pfam" id="PF02518">
    <property type="entry name" value="HATPase_c"/>
    <property type="match status" value="1"/>
</dbReference>
<feature type="domain" description="PAC" evidence="11">
    <location>
        <begin position="867"/>
        <end position="919"/>
    </location>
</feature>
<accession>A0A2P8FS25</accession>
<proteinExistence type="predicted"/>
<dbReference type="PROSITE" id="PS50113">
    <property type="entry name" value="PAC"/>
    <property type="match status" value="3"/>
</dbReference>
<evidence type="ECO:0000259" key="11">
    <source>
        <dbReference type="PROSITE" id="PS50113"/>
    </source>
</evidence>
<feature type="coiled-coil region" evidence="8">
    <location>
        <begin position="449"/>
        <end position="529"/>
    </location>
</feature>
<comment type="catalytic activity">
    <reaction evidence="1">
        <text>ATP + protein L-histidine = ADP + protein N-phospho-L-histidine.</text>
        <dbReference type="EC" id="2.7.13.3"/>
    </reaction>
</comment>
<dbReference type="PRINTS" id="PR00996">
    <property type="entry name" value="CHERMTFRASE"/>
</dbReference>
<dbReference type="PANTHER" id="PTHR43304:SF1">
    <property type="entry name" value="PAC DOMAIN-CONTAINING PROTEIN"/>
    <property type="match status" value="1"/>
</dbReference>
<dbReference type="Gene3D" id="3.30.565.10">
    <property type="entry name" value="Histidine kinase-like ATPase, C-terminal domain"/>
    <property type="match status" value="1"/>
</dbReference>
<organism evidence="13 14">
    <name type="scientific">Chitinophaga ginsengisoli</name>
    <dbReference type="NCBI Taxonomy" id="363837"/>
    <lineage>
        <taxon>Bacteria</taxon>
        <taxon>Pseudomonadati</taxon>
        <taxon>Bacteroidota</taxon>
        <taxon>Chitinophagia</taxon>
        <taxon>Chitinophagales</taxon>
        <taxon>Chitinophagaceae</taxon>
        <taxon>Chitinophaga</taxon>
    </lineage>
</organism>
<evidence type="ECO:0000259" key="10">
    <source>
        <dbReference type="PROSITE" id="PS50112"/>
    </source>
</evidence>
<dbReference type="SMART" id="SM00388">
    <property type="entry name" value="HisKA"/>
    <property type="match status" value="1"/>
</dbReference>
<dbReference type="InterPro" id="IPR036097">
    <property type="entry name" value="HisK_dim/P_sf"/>
</dbReference>
<dbReference type="SMART" id="SM00091">
    <property type="entry name" value="PAS"/>
    <property type="match status" value="4"/>
</dbReference>
<dbReference type="Pfam" id="PF08447">
    <property type="entry name" value="PAS_3"/>
    <property type="match status" value="3"/>
</dbReference>
<dbReference type="PANTHER" id="PTHR43304">
    <property type="entry name" value="PHYTOCHROME-LIKE PROTEIN CPH1"/>
    <property type="match status" value="1"/>
</dbReference>
<dbReference type="SUPFAM" id="SSF47757">
    <property type="entry name" value="Chemotaxis receptor methyltransferase CheR, N-terminal domain"/>
    <property type="match status" value="1"/>
</dbReference>
<dbReference type="RefSeq" id="WP_106605085.1">
    <property type="nucleotide sequence ID" value="NZ_PYGK01000015.1"/>
</dbReference>
<dbReference type="NCBIfam" id="TIGR00229">
    <property type="entry name" value="sensory_box"/>
    <property type="match status" value="4"/>
</dbReference>
<dbReference type="Proteomes" id="UP000240978">
    <property type="component" value="Unassembled WGS sequence"/>
</dbReference>
<feature type="domain" description="PAS" evidence="10">
    <location>
        <begin position="793"/>
        <end position="864"/>
    </location>
</feature>
<evidence type="ECO:0000313" key="13">
    <source>
        <dbReference type="EMBL" id="PSL24532.1"/>
    </source>
</evidence>
<feature type="domain" description="CheR-type methyltransferase" evidence="12">
    <location>
        <begin position="17"/>
        <end position="263"/>
    </location>
</feature>
<dbReference type="OrthoDB" id="9816309at2"/>
<feature type="domain" description="PAS" evidence="10">
    <location>
        <begin position="664"/>
        <end position="735"/>
    </location>
</feature>
<dbReference type="Gene3D" id="1.10.155.10">
    <property type="entry name" value="Chemotaxis receptor methyltransferase CheR, N-terminal domain"/>
    <property type="match status" value="1"/>
</dbReference>
<reference evidence="13 14" key="1">
    <citation type="submission" date="2018-03" db="EMBL/GenBank/DDBJ databases">
        <title>Genomic Encyclopedia of Archaeal and Bacterial Type Strains, Phase II (KMG-II): from individual species to whole genera.</title>
        <authorList>
            <person name="Goeker M."/>
        </authorList>
    </citation>
    <scope>NUCLEOTIDE SEQUENCE [LARGE SCALE GENOMIC DNA]</scope>
    <source>
        <strain evidence="13 14">DSM 18107</strain>
    </source>
</reference>
<dbReference type="SMART" id="SM00086">
    <property type="entry name" value="PAC"/>
    <property type="match status" value="4"/>
</dbReference>
<dbReference type="EMBL" id="PYGK01000015">
    <property type="protein sequence ID" value="PSL24532.1"/>
    <property type="molecule type" value="Genomic_DNA"/>
</dbReference>
<feature type="domain" description="PAS" evidence="10">
    <location>
        <begin position="920"/>
        <end position="975"/>
    </location>
</feature>
<dbReference type="InterPro" id="IPR000014">
    <property type="entry name" value="PAS"/>
</dbReference>
<dbReference type="CDD" id="cd00130">
    <property type="entry name" value="PAS"/>
    <property type="match status" value="2"/>
</dbReference>
<keyword evidence="3" id="KW-0597">Phosphoprotein</keyword>
<dbReference type="Pfam" id="PF13426">
    <property type="entry name" value="PAS_9"/>
    <property type="match status" value="1"/>
</dbReference>
<keyword evidence="7" id="KW-0418">Kinase</keyword>
<name>A0A2P8FS25_9BACT</name>
<comment type="catalytic activity">
    <reaction evidence="2">
        <text>L-glutamyl-[protein] + S-adenosyl-L-methionine = [protein]-L-glutamate 5-O-methyl ester + S-adenosyl-L-homocysteine</text>
        <dbReference type="Rhea" id="RHEA:24452"/>
        <dbReference type="Rhea" id="RHEA-COMP:10208"/>
        <dbReference type="Rhea" id="RHEA-COMP:10311"/>
        <dbReference type="ChEBI" id="CHEBI:29973"/>
        <dbReference type="ChEBI" id="CHEBI:57856"/>
        <dbReference type="ChEBI" id="CHEBI:59789"/>
        <dbReference type="ChEBI" id="CHEBI:82795"/>
        <dbReference type="EC" id="2.1.1.80"/>
    </reaction>
</comment>
<keyword evidence="14" id="KW-1185">Reference proteome</keyword>
<feature type="domain" description="PAC" evidence="11">
    <location>
        <begin position="993"/>
        <end position="1045"/>
    </location>
</feature>
<dbReference type="Gene3D" id="3.30.450.20">
    <property type="entry name" value="PAS domain"/>
    <property type="match status" value="4"/>
</dbReference>
<dbReference type="InterPro" id="IPR013655">
    <property type="entry name" value="PAS_fold_3"/>
</dbReference>
<evidence type="ECO:0000259" key="9">
    <source>
        <dbReference type="PROSITE" id="PS50109"/>
    </source>
</evidence>
<dbReference type="SMART" id="SM00387">
    <property type="entry name" value="HATPase_c"/>
    <property type="match status" value="1"/>
</dbReference>
<dbReference type="InterPro" id="IPR029063">
    <property type="entry name" value="SAM-dependent_MTases_sf"/>
</dbReference>
<feature type="domain" description="PAC" evidence="11">
    <location>
        <begin position="740"/>
        <end position="792"/>
    </location>
</feature>
<evidence type="ECO:0000256" key="4">
    <source>
        <dbReference type="ARBA" id="ARBA00022603"/>
    </source>
</evidence>
<evidence type="ECO:0000313" key="14">
    <source>
        <dbReference type="Proteomes" id="UP000240978"/>
    </source>
</evidence>
<keyword evidence="5" id="KW-0808">Transferase</keyword>
<dbReference type="Pfam" id="PF00512">
    <property type="entry name" value="HisKA"/>
    <property type="match status" value="1"/>
</dbReference>
<comment type="caution">
    <text evidence="13">The sequence shown here is derived from an EMBL/GenBank/DDBJ whole genome shotgun (WGS) entry which is preliminary data.</text>
</comment>
<dbReference type="SMART" id="SM00138">
    <property type="entry name" value="MeTrc"/>
    <property type="match status" value="1"/>
</dbReference>
<evidence type="ECO:0000256" key="5">
    <source>
        <dbReference type="ARBA" id="ARBA00022679"/>
    </source>
</evidence>